<reference evidence="5" key="1">
    <citation type="submission" date="2021-01" db="EMBL/GenBank/DDBJ databases">
        <title>Whole genome shotgun sequence of Actinoplanes rishiriensis NBRC 108556.</title>
        <authorList>
            <person name="Komaki H."/>
            <person name="Tamura T."/>
        </authorList>
    </citation>
    <scope>NUCLEOTIDE SEQUENCE</scope>
    <source>
        <strain evidence="5">NBRC 108556</strain>
    </source>
</reference>
<accession>A0A919K6B1</accession>
<name>A0A919K6B1_9ACTN</name>
<dbReference type="InterPro" id="IPR050988">
    <property type="entry name" value="Mannitol_DH/Oxidoreductase"/>
</dbReference>
<dbReference type="InterPro" id="IPR013118">
    <property type="entry name" value="Mannitol_DH_C"/>
</dbReference>
<dbReference type="InterPro" id="IPR013328">
    <property type="entry name" value="6PGD_dom2"/>
</dbReference>
<keyword evidence="1" id="KW-0560">Oxidoreductase</keyword>
<dbReference type="AlphaFoldDB" id="A0A919K6B1"/>
<gene>
    <name evidence="5" type="primary">uxuB</name>
    <name evidence="5" type="ORF">Ari01nite_83680</name>
</gene>
<keyword evidence="6" id="KW-1185">Reference proteome</keyword>
<dbReference type="GO" id="GO:0008926">
    <property type="term" value="F:mannitol-1-phosphate 5-dehydrogenase activity"/>
    <property type="evidence" value="ECO:0007669"/>
    <property type="project" value="UniProtKB-EC"/>
</dbReference>
<feature type="domain" description="Mannitol dehydrogenase C-terminal" evidence="4">
    <location>
        <begin position="275"/>
        <end position="455"/>
    </location>
</feature>
<evidence type="ECO:0000259" key="4">
    <source>
        <dbReference type="Pfam" id="PF08125"/>
    </source>
</evidence>
<evidence type="ECO:0000313" key="5">
    <source>
        <dbReference type="EMBL" id="GIF00904.1"/>
    </source>
</evidence>
<evidence type="ECO:0000259" key="3">
    <source>
        <dbReference type="Pfam" id="PF01232"/>
    </source>
</evidence>
<comment type="catalytic activity">
    <reaction evidence="2">
        <text>D-mannitol 1-phosphate + NAD(+) = beta-D-fructose 6-phosphate + NADH + H(+)</text>
        <dbReference type="Rhea" id="RHEA:19661"/>
        <dbReference type="ChEBI" id="CHEBI:15378"/>
        <dbReference type="ChEBI" id="CHEBI:57540"/>
        <dbReference type="ChEBI" id="CHEBI:57634"/>
        <dbReference type="ChEBI" id="CHEBI:57945"/>
        <dbReference type="ChEBI" id="CHEBI:61381"/>
        <dbReference type="EC" id="1.1.1.17"/>
    </reaction>
</comment>
<evidence type="ECO:0000256" key="2">
    <source>
        <dbReference type="ARBA" id="ARBA00048615"/>
    </source>
</evidence>
<dbReference type="EMBL" id="BOMV01000092">
    <property type="protein sequence ID" value="GIF00904.1"/>
    <property type="molecule type" value="Genomic_DNA"/>
</dbReference>
<evidence type="ECO:0000256" key="1">
    <source>
        <dbReference type="ARBA" id="ARBA00023002"/>
    </source>
</evidence>
<organism evidence="5 6">
    <name type="scientific">Paractinoplanes rishiriensis</name>
    <dbReference type="NCBI Taxonomy" id="1050105"/>
    <lineage>
        <taxon>Bacteria</taxon>
        <taxon>Bacillati</taxon>
        <taxon>Actinomycetota</taxon>
        <taxon>Actinomycetes</taxon>
        <taxon>Micromonosporales</taxon>
        <taxon>Micromonosporaceae</taxon>
        <taxon>Paractinoplanes</taxon>
    </lineage>
</organism>
<dbReference type="Gene3D" id="3.40.50.720">
    <property type="entry name" value="NAD(P)-binding Rossmann-like Domain"/>
    <property type="match status" value="1"/>
</dbReference>
<dbReference type="PANTHER" id="PTHR43362:SF1">
    <property type="entry name" value="MANNITOL DEHYDROGENASE 2-RELATED"/>
    <property type="match status" value="1"/>
</dbReference>
<dbReference type="Gene3D" id="1.10.1040.10">
    <property type="entry name" value="N-(1-d-carboxylethyl)-l-norvaline Dehydrogenase, domain 2"/>
    <property type="match status" value="1"/>
</dbReference>
<dbReference type="PRINTS" id="PR00084">
    <property type="entry name" value="MTLDHDRGNASE"/>
</dbReference>
<evidence type="ECO:0000313" key="6">
    <source>
        <dbReference type="Proteomes" id="UP000636960"/>
    </source>
</evidence>
<dbReference type="InterPro" id="IPR036291">
    <property type="entry name" value="NAD(P)-bd_dom_sf"/>
</dbReference>
<dbReference type="InterPro" id="IPR000669">
    <property type="entry name" value="Mannitol_DH"/>
</dbReference>
<sequence>MTALLSRTAGHARAAAPVRLLHLGLGNFFRAHQCWYTDHASDAADWGYAAFSGRSADLPAQLAVQEGLYTLVTRDVAGDTFEVMRSLSRAHAGADHQAWLGYFGSPQLSVVTLTVTEAGYVRGPDGGLDTDHPDVQADLAALRHDPTAAVGTTPARLVAGLVARRASGAGPIALMPCDNVPGNGAIAERVVRDMAQLLDPSLLDWLDTSLAVVTTAVDRITPRPASDEARHVRDATGLDDRCPVATEPFREWVLSGSFPAGRPAWQDAGATFTDDVTPFEHRKLWLLNGGHSLLAYAGSIRGHFSVSQAVADDTCRQWLQQWWSTASRHLNQPEAELAPYRQALLDRFANPRMQHQLAQIGTDGSQKLPIRILPVLRAERAQGRTPAGPTLVLAAWICCLRGHGATIADVHAQTMASAASGPLRQAVQRVLHELDPMLGEDTEVADAVRHQCEQLAHEAQA</sequence>
<protein>
    <submittedName>
        <fullName evidence="5">Mannitol dehydrogenase</fullName>
    </submittedName>
</protein>
<dbReference type="PANTHER" id="PTHR43362">
    <property type="entry name" value="MANNITOL DEHYDROGENASE DSF1-RELATED"/>
    <property type="match status" value="1"/>
</dbReference>
<dbReference type="InterPro" id="IPR013131">
    <property type="entry name" value="Mannitol_DH_N"/>
</dbReference>
<dbReference type="InterPro" id="IPR008927">
    <property type="entry name" value="6-PGluconate_DH-like_C_sf"/>
</dbReference>
<dbReference type="SUPFAM" id="SSF48179">
    <property type="entry name" value="6-phosphogluconate dehydrogenase C-terminal domain-like"/>
    <property type="match status" value="1"/>
</dbReference>
<feature type="domain" description="Mannitol dehydrogenase N-terminal" evidence="3">
    <location>
        <begin position="19"/>
        <end position="266"/>
    </location>
</feature>
<comment type="caution">
    <text evidence="5">The sequence shown here is derived from an EMBL/GenBank/DDBJ whole genome shotgun (WGS) entry which is preliminary data.</text>
</comment>
<dbReference type="Proteomes" id="UP000636960">
    <property type="component" value="Unassembled WGS sequence"/>
</dbReference>
<dbReference type="SUPFAM" id="SSF51735">
    <property type="entry name" value="NAD(P)-binding Rossmann-fold domains"/>
    <property type="match status" value="1"/>
</dbReference>
<proteinExistence type="predicted"/>
<dbReference type="Pfam" id="PF01232">
    <property type="entry name" value="Mannitol_dh"/>
    <property type="match status" value="1"/>
</dbReference>
<dbReference type="Pfam" id="PF08125">
    <property type="entry name" value="Mannitol_dh_C"/>
    <property type="match status" value="1"/>
</dbReference>